<keyword evidence="2" id="KW-0521">NADP</keyword>
<evidence type="ECO:0000313" key="6">
    <source>
        <dbReference type="Proteomes" id="UP000050501"/>
    </source>
</evidence>
<sequence length="112" mass="12213">MSEYTIAELLERMPEAFVPERAAGVNATVQLHLSGPGGGDWVITIANQQCKTEVGTIPNPNLTFLASAQDCLDIFTGKLDGMKAFMLGKLQLRGDMSLAMKLVSYFNVNRSF</sequence>
<dbReference type="Pfam" id="PF02036">
    <property type="entry name" value="SCP2"/>
    <property type="match status" value="1"/>
</dbReference>
<protein>
    <recommendedName>
        <fullName evidence="4">SCP2 domain-containing protein</fullName>
    </recommendedName>
</protein>
<dbReference type="InterPro" id="IPR036527">
    <property type="entry name" value="SCP2_sterol-bd_dom_sf"/>
</dbReference>
<evidence type="ECO:0000259" key="4">
    <source>
        <dbReference type="Pfam" id="PF02036"/>
    </source>
</evidence>
<dbReference type="GO" id="GO:0016491">
    <property type="term" value="F:oxidoreductase activity"/>
    <property type="evidence" value="ECO:0007669"/>
    <property type="project" value="UniProtKB-KW"/>
</dbReference>
<organism evidence="5 6">
    <name type="scientific">Levilinea saccharolytica</name>
    <dbReference type="NCBI Taxonomy" id="229921"/>
    <lineage>
        <taxon>Bacteria</taxon>
        <taxon>Bacillati</taxon>
        <taxon>Chloroflexota</taxon>
        <taxon>Anaerolineae</taxon>
        <taxon>Anaerolineales</taxon>
        <taxon>Anaerolineaceae</taxon>
        <taxon>Levilinea</taxon>
    </lineage>
</organism>
<accession>A0A0P6YBN1</accession>
<evidence type="ECO:0000256" key="1">
    <source>
        <dbReference type="ARBA" id="ARBA00006484"/>
    </source>
</evidence>
<dbReference type="EMBL" id="LGCM01000021">
    <property type="protein sequence ID" value="KPL86872.1"/>
    <property type="molecule type" value="Genomic_DNA"/>
</dbReference>
<dbReference type="Gene3D" id="3.30.1050.10">
    <property type="entry name" value="SCP2 sterol-binding domain"/>
    <property type="match status" value="1"/>
</dbReference>
<keyword evidence="6" id="KW-1185">Reference proteome</keyword>
<dbReference type="InterPro" id="IPR003033">
    <property type="entry name" value="SCP2_sterol-bd_dom"/>
</dbReference>
<feature type="domain" description="SCP2" evidence="4">
    <location>
        <begin position="8"/>
        <end position="106"/>
    </location>
</feature>
<evidence type="ECO:0000313" key="5">
    <source>
        <dbReference type="EMBL" id="KPL86872.1"/>
    </source>
</evidence>
<dbReference type="AlphaFoldDB" id="A0A0P6YBN1"/>
<dbReference type="OrthoDB" id="9804656at2"/>
<dbReference type="Proteomes" id="UP000050501">
    <property type="component" value="Unassembled WGS sequence"/>
</dbReference>
<keyword evidence="3" id="KW-0560">Oxidoreductase</keyword>
<dbReference type="RefSeq" id="WP_062418169.1">
    <property type="nucleotide sequence ID" value="NZ_DF967974.1"/>
</dbReference>
<comment type="caution">
    <text evidence="5">The sequence shown here is derived from an EMBL/GenBank/DDBJ whole genome shotgun (WGS) entry which is preliminary data.</text>
</comment>
<evidence type="ECO:0000256" key="2">
    <source>
        <dbReference type="ARBA" id="ARBA00022857"/>
    </source>
</evidence>
<dbReference type="PANTHER" id="PTHR42808:SF3">
    <property type="entry name" value="HYDROXYSTEROID DEHYDROGENASE-LIKE PROTEIN 2"/>
    <property type="match status" value="1"/>
</dbReference>
<gene>
    <name evidence="5" type="ORF">ADN01_05315</name>
</gene>
<dbReference type="PANTHER" id="PTHR42808">
    <property type="entry name" value="HYDROXYSTEROID DEHYDROGENASE-LIKE PROTEIN 2"/>
    <property type="match status" value="1"/>
</dbReference>
<dbReference type="SUPFAM" id="SSF55718">
    <property type="entry name" value="SCP-like"/>
    <property type="match status" value="1"/>
</dbReference>
<comment type="similarity">
    <text evidence="1">Belongs to the short-chain dehydrogenases/reductases (SDR) family.</text>
</comment>
<evidence type="ECO:0000256" key="3">
    <source>
        <dbReference type="ARBA" id="ARBA00023002"/>
    </source>
</evidence>
<reference evidence="5 6" key="1">
    <citation type="submission" date="2015-07" db="EMBL/GenBank/DDBJ databases">
        <title>Genome sequence of Levilinea saccharolytica DSM 16555.</title>
        <authorList>
            <person name="Hemp J."/>
            <person name="Ward L.M."/>
            <person name="Pace L.A."/>
            <person name="Fischer W.W."/>
        </authorList>
    </citation>
    <scope>NUCLEOTIDE SEQUENCE [LARGE SCALE GENOMIC DNA]</scope>
    <source>
        <strain evidence="5 6">KIBI-1</strain>
    </source>
</reference>
<name>A0A0P6YBN1_9CHLR</name>
<proteinExistence type="inferred from homology"/>
<dbReference type="InterPro" id="IPR051935">
    <property type="entry name" value="HSDL2"/>
</dbReference>